<dbReference type="Proteomes" id="UP001186974">
    <property type="component" value="Unassembled WGS sequence"/>
</dbReference>
<reference evidence="1" key="1">
    <citation type="submission" date="2024-09" db="EMBL/GenBank/DDBJ databases">
        <title>Black Yeasts Isolated from many extreme environments.</title>
        <authorList>
            <person name="Coleine C."/>
            <person name="Stajich J.E."/>
            <person name="Selbmann L."/>
        </authorList>
    </citation>
    <scope>NUCLEOTIDE SEQUENCE</scope>
    <source>
        <strain evidence="1">CCFEE 5737</strain>
    </source>
</reference>
<keyword evidence="2" id="KW-1185">Reference proteome</keyword>
<protein>
    <submittedName>
        <fullName evidence="1">Uncharacterized protein</fullName>
    </submittedName>
</protein>
<accession>A0ACC3CXW8</accession>
<comment type="caution">
    <text evidence="1">The sequence shown here is derived from an EMBL/GenBank/DDBJ whole genome shotgun (WGS) entry which is preliminary data.</text>
</comment>
<proteinExistence type="predicted"/>
<sequence length="82" mass="9163">MAGPDLLFDGEEEKPEDEVHPVVKGLQSSTLRPNVLHDANTVVYQEDHADEGIDNMWCGATASSIKKTKKKPKKHFNDDDLM</sequence>
<evidence type="ECO:0000313" key="2">
    <source>
        <dbReference type="Proteomes" id="UP001186974"/>
    </source>
</evidence>
<evidence type="ECO:0000313" key="1">
    <source>
        <dbReference type="EMBL" id="KAK3054499.1"/>
    </source>
</evidence>
<gene>
    <name evidence="1" type="ORF">LTS18_011994</name>
</gene>
<organism evidence="1 2">
    <name type="scientific">Coniosporium uncinatum</name>
    <dbReference type="NCBI Taxonomy" id="93489"/>
    <lineage>
        <taxon>Eukaryota</taxon>
        <taxon>Fungi</taxon>
        <taxon>Dikarya</taxon>
        <taxon>Ascomycota</taxon>
        <taxon>Pezizomycotina</taxon>
        <taxon>Dothideomycetes</taxon>
        <taxon>Dothideomycetes incertae sedis</taxon>
        <taxon>Coniosporium</taxon>
    </lineage>
</organism>
<dbReference type="EMBL" id="JAWDJW010009865">
    <property type="protein sequence ID" value="KAK3054499.1"/>
    <property type="molecule type" value="Genomic_DNA"/>
</dbReference>
<name>A0ACC3CXW8_9PEZI</name>